<gene>
    <name evidence="2" type="ORF">AMEX_G9666</name>
</gene>
<evidence type="ECO:0000313" key="2">
    <source>
        <dbReference type="EMBL" id="KAG9275181.1"/>
    </source>
</evidence>
<name>A0A8T2M2H6_ASTMX</name>
<dbReference type="EMBL" id="JAICCE010000007">
    <property type="protein sequence ID" value="KAG9275181.1"/>
    <property type="molecule type" value="Genomic_DNA"/>
</dbReference>
<feature type="compositionally biased region" description="Polar residues" evidence="1">
    <location>
        <begin position="254"/>
        <end position="268"/>
    </location>
</feature>
<dbReference type="AlphaFoldDB" id="A0A8T2M2H6"/>
<sequence>MLSICFLTAFQMEEAPKILVTLLLDGREICKKIHHLNSAAEIIDGCKHLLPCTAEFHRILKFNPDFNEYIDTDLNDSVQSFDKFQVLFNSITPSGTLQWAGQLNTDAAGPSNQIKVGPLNRDVAGSNNQQQHGQGPVNADRLRALIQIKGPSILADYEASGTLSETSRKLLVKIGVGDLVEQRGFYPSNEEKLMLAKNVVTLFPSLKIKMGEENEGFEHFFDPVSHSGFIEIKLRNLRRSLHDSQRRYRRKRTVPSNTSFHPVSTPLQTPAEEEEESTVEWMTAMKRMKPSHENFSTIKLGMEKTFDSRRFWIVNSSPTAEEIFQQYPHFIDMPYLLDIEFEKMYPGKADLFLQKWEGSIVPKLLKMATMKDNPTFLPSTAESDGPCFRALQMLTYLLPPTASGRGKGWTKCSVKSAISYILDIKPPGSSGSRHLDPDRAVKNQQPHLLCLGDPSTTAQYIIVAENNKVAIPLEDNSLTCAIDKLFKMYCVCNLAYPAQLTSVFNFFEHIYDMPISGGKRCKVVELIARIQAML</sequence>
<dbReference type="PANTHER" id="PTHR31025:SF28">
    <property type="match status" value="1"/>
</dbReference>
<dbReference type="Proteomes" id="UP000752171">
    <property type="component" value="Unassembled WGS sequence"/>
</dbReference>
<evidence type="ECO:0000313" key="3">
    <source>
        <dbReference type="Proteomes" id="UP000752171"/>
    </source>
</evidence>
<feature type="region of interest" description="Disordered" evidence="1">
    <location>
        <begin position="117"/>
        <end position="136"/>
    </location>
</feature>
<feature type="region of interest" description="Disordered" evidence="1">
    <location>
        <begin position="245"/>
        <end position="274"/>
    </location>
</feature>
<reference evidence="2 3" key="1">
    <citation type="submission" date="2021-07" db="EMBL/GenBank/DDBJ databases">
        <authorList>
            <person name="Imarazene B."/>
            <person name="Zahm M."/>
            <person name="Klopp C."/>
            <person name="Cabau C."/>
            <person name="Beille S."/>
            <person name="Jouanno E."/>
            <person name="Castinel A."/>
            <person name="Lluch J."/>
            <person name="Gil L."/>
            <person name="Kuchtly C."/>
            <person name="Lopez Roques C."/>
            <person name="Donnadieu C."/>
            <person name="Parrinello H."/>
            <person name="Journot L."/>
            <person name="Du K."/>
            <person name="Schartl M."/>
            <person name="Retaux S."/>
            <person name="Guiguen Y."/>
        </authorList>
    </citation>
    <scope>NUCLEOTIDE SEQUENCE [LARGE SCALE GENOMIC DNA]</scope>
    <source>
        <strain evidence="2">Pach_M1</strain>
        <tissue evidence="2">Testis</tissue>
    </source>
</reference>
<comment type="caution">
    <text evidence="2">The sequence shown here is derived from an EMBL/GenBank/DDBJ whole genome shotgun (WGS) entry which is preliminary data.</text>
</comment>
<proteinExistence type="predicted"/>
<organism evidence="2 3">
    <name type="scientific">Astyanax mexicanus</name>
    <name type="common">Blind cave fish</name>
    <name type="synonym">Astyanax fasciatus mexicanus</name>
    <dbReference type="NCBI Taxonomy" id="7994"/>
    <lineage>
        <taxon>Eukaryota</taxon>
        <taxon>Metazoa</taxon>
        <taxon>Chordata</taxon>
        <taxon>Craniata</taxon>
        <taxon>Vertebrata</taxon>
        <taxon>Euteleostomi</taxon>
        <taxon>Actinopterygii</taxon>
        <taxon>Neopterygii</taxon>
        <taxon>Teleostei</taxon>
        <taxon>Ostariophysi</taxon>
        <taxon>Characiformes</taxon>
        <taxon>Characoidei</taxon>
        <taxon>Acestrorhamphidae</taxon>
        <taxon>Acestrorhamphinae</taxon>
        <taxon>Astyanax</taxon>
    </lineage>
</organism>
<dbReference type="PANTHER" id="PTHR31025">
    <property type="entry name" value="SI:CH211-196P9.1-RELATED"/>
    <property type="match status" value="1"/>
</dbReference>
<protein>
    <submittedName>
        <fullName evidence="2">Uncharacterized protein</fullName>
    </submittedName>
</protein>
<accession>A0A8T2M2H6</accession>
<evidence type="ECO:0000256" key="1">
    <source>
        <dbReference type="SAM" id="MobiDB-lite"/>
    </source>
</evidence>